<accession>A0A0M3AR39</accession>
<dbReference type="EMBL" id="LBIC01000004">
    <property type="protein sequence ID" value="KKW92368.1"/>
    <property type="molecule type" value="Genomic_DNA"/>
</dbReference>
<keyword evidence="2" id="KW-1185">Reference proteome</keyword>
<comment type="caution">
    <text evidence="1">The sequence shown here is derived from an EMBL/GenBank/DDBJ whole genome shotgun (WGS) entry which is preliminary data.</text>
</comment>
<protein>
    <submittedName>
        <fullName evidence="1">Uncharacterized protein</fullName>
    </submittedName>
</protein>
<dbReference type="Proteomes" id="UP000033874">
    <property type="component" value="Unassembled WGS sequence"/>
</dbReference>
<dbReference type="AlphaFoldDB" id="A0A0M3AR39"/>
<reference evidence="1 2" key="1">
    <citation type="submission" date="2015-04" db="EMBL/GenBank/DDBJ databases">
        <title>Genome sequence of aromatic hydrocarbons-degrading Sphingobium chungbukense DJ77.</title>
        <authorList>
            <person name="Kim Y.-C."/>
            <person name="Chae J.-C."/>
        </authorList>
    </citation>
    <scope>NUCLEOTIDE SEQUENCE [LARGE SCALE GENOMIC DNA]</scope>
    <source>
        <strain evidence="1 2">DJ77</strain>
    </source>
</reference>
<name>A0A0M3AR39_9SPHN</name>
<sequence length="123" mass="13115">MTSIGMSVASANLLRNGEIGTKGRDPLPRLLGQLTARAGTPVTVERAASRPWASALFQGRRHVITLSLAGPDAAARRAAFVAGIEEAEWSLTGHFVADLSIDDSYPMPGGEWIELSALTIEDW</sequence>
<dbReference type="PATRIC" id="fig|56193.3.peg.2212"/>
<proteinExistence type="predicted"/>
<evidence type="ECO:0000313" key="2">
    <source>
        <dbReference type="Proteomes" id="UP000033874"/>
    </source>
</evidence>
<gene>
    <name evidence="1" type="ORF">YP76_10665</name>
</gene>
<evidence type="ECO:0000313" key="1">
    <source>
        <dbReference type="EMBL" id="KKW92368.1"/>
    </source>
</evidence>
<organism evidence="1 2">
    <name type="scientific">Sphingobium chungbukense</name>
    <dbReference type="NCBI Taxonomy" id="56193"/>
    <lineage>
        <taxon>Bacteria</taxon>
        <taxon>Pseudomonadati</taxon>
        <taxon>Pseudomonadota</taxon>
        <taxon>Alphaproteobacteria</taxon>
        <taxon>Sphingomonadales</taxon>
        <taxon>Sphingomonadaceae</taxon>
        <taxon>Sphingobium</taxon>
    </lineage>
</organism>
<dbReference type="RefSeq" id="WP_046763574.1">
    <property type="nucleotide sequence ID" value="NZ_LBIC01000004.1"/>
</dbReference>